<keyword evidence="3 8" id="KW-1134">Transmembrane beta strand</keyword>
<comment type="subcellular location">
    <subcellularLocation>
        <location evidence="1 8">Cell outer membrane</location>
        <topology evidence="1 8">Multi-pass membrane protein</topology>
    </subcellularLocation>
</comment>
<keyword evidence="5 9" id="KW-0732">Signal</keyword>
<gene>
    <name evidence="11" type="ORF">HDF23_000354</name>
</gene>
<proteinExistence type="inferred from homology"/>
<dbReference type="InterPro" id="IPR039426">
    <property type="entry name" value="TonB-dep_rcpt-like"/>
</dbReference>
<dbReference type="SUPFAM" id="SSF56935">
    <property type="entry name" value="Porins"/>
    <property type="match status" value="1"/>
</dbReference>
<comment type="caution">
    <text evidence="11">The sequence shown here is derived from an EMBL/GenBank/DDBJ whole genome shotgun (WGS) entry which is preliminary data.</text>
</comment>
<evidence type="ECO:0000313" key="11">
    <source>
        <dbReference type="EMBL" id="MBB6107624.1"/>
    </source>
</evidence>
<dbReference type="PANTHER" id="PTHR30069">
    <property type="entry name" value="TONB-DEPENDENT OUTER MEMBRANE RECEPTOR"/>
    <property type="match status" value="1"/>
</dbReference>
<evidence type="ECO:0000256" key="5">
    <source>
        <dbReference type="ARBA" id="ARBA00022729"/>
    </source>
</evidence>
<keyword evidence="2 8" id="KW-0813">Transport</keyword>
<reference evidence="11 12" key="1">
    <citation type="submission" date="2020-08" db="EMBL/GenBank/DDBJ databases">
        <title>Genomic Encyclopedia of Type Strains, Phase IV (KMG-V): Genome sequencing to study the core and pangenomes of soil and plant-associated prokaryotes.</title>
        <authorList>
            <person name="Whitman W."/>
        </authorList>
    </citation>
    <scope>NUCLEOTIDE SEQUENCE [LARGE SCALE GENOMIC DNA]</scope>
    <source>
        <strain evidence="11 12">ANJLi2</strain>
    </source>
</reference>
<dbReference type="SUPFAM" id="SSF49464">
    <property type="entry name" value="Carboxypeptidase regulatory domain-like"/>
    <property type="match status" value="1"/>
</dbReference>
<sequence>MKKLILSLVLLNAVKILSAQSIKGTITDSKTHQPLSYSTVSLLKAADSSQLKGGLADDNGLYKLENIKAGNYLLSAQIVGYVKKLVPVTVIKDEINVSIDLAPQTNQLSEVTIKATKSLIERHANKMVFNVENSTVAAGNNGMELLKMAPLVTLSQDNTVKLKGKDNVMVMLDGKIIPGETAGSLLQSMSAEQISKIEIITNPSAKYDASATGGIINIITKKGTGMGLNGTANLSASRSDYGKYNGGVSLNYRINKLNIYGNINLRDGKGYRNEGLIRYLQTDGQPITLETPTELFTHGKAETGKLGIDYTLNKTSTMGFSVEGLFLQSDNRANATSYFRDEAGTLDSVLTSASRPGRNNNYTSYDLNYRNKINAKGEEITIDLNQSHFTGLTKQDLDAQMVAVSTNKPVEYSSSVTRTNSLFNITTFQTDYTLPLDTNITLETGVKNLYTSSANRSSNQDVNSLTGAPDFSNTSYKENIAAGYLILTQQLKTLKLQGGIRAEQTSASLSNANLNTNYLNFFPSAVIDKKFSDKYELTFSYAGKINRPAYQSLIPFVVPIDRYTQEKGNPNLKPEYAHSFELTNNIHDISITLGYTYTHNAITDFIEQDEQTKVWTFMKGNFTHLENYSVAVVLPYNIIRWWNSNNTVVGLYNSYYGDNVGGSIYNHGKFSYNLNSINTFSLSNNMKAELTAIYSSASIDGLYQISHYSMVNAGVSKNFFEKMLNVKLGVNDIFKGSGYTLSSNAGSIHMNGHSYSDSRRVTLSLSYKFGKKIAPAHQSNHDDVKDRLSL</sequence>
<organism evidence="11 12">
    <name type="scientific">Mucilaginibacter lappiensis</name>
    <dbReference type="NCBI Taxonomy" id="354630"/>
    <lineage>
        <taxon>Bacteria</taxon>
        <taxon>Pseudomonadati</taxon>
        <taxon>Bacteroidota</taxon>
        <taxon>Sphingobacteriia</taxon>
        <taxon>Sphingobacteriales</taxon>
        <taxon>Sphingobacteriaceae</taxon>
        <taxon>Mucilaginibacter</taxon>
    </lineage>
</organism>
<dbReference type="PANTHER" id="PTHR30069:SF29">
    <property type="entry name" value="HEMOGLOBIN AND HEMOGLOBIN-HAPTOGLOBIN-BINDING PROTEIN 1-RELATED"/>
    <property type="match status" value="1"/>
</dbReference>
<dbReference type="PROSITE" id="PS52016">
    <property type="entry name" value="TONB_DEPENDENT_REC_3"/>
    <property type="match status" value="1"/>
</dbReference>
<dbReference type="Gene3D" id="2.40.170.20">
    <property type="entry name" value="TonB-dependent receptor, beta-barrel domain"/>
    <property type="match status" value="1"/>
</dbReference>
<dbReference type="Pfam" id="PF13715">
    <property type="entry name" value="CarbopepD_reg_2"/>
    <property type="match status" value="1"/>
</dbReference>
<dbReference type="Gene3D" id="2.60.40.1120">
    <property type="entry name" value="Carboxypeptidase-like, regulatory domain"/>
    <property type="match status" value="1"/>
</dbReference>
<evidence type="ECO:0000256" key="9">
    <source>
        <dbReference type="SAM" id="SignalP"/>
    </source>
</evidence>
<keyword evidence="11" id="KW-0675">Receptor</keyword>
<dbReference type="EMBL" id="JACHCB010000001">
    <property type="protein sequence ID" value="MBB6107624.1"/>
    <property type="molecule type" value="Genomic_DNA"/>
</dbReference>
<evidence type="ECO:0000256" key="1">
    <source>
        <dbReference type="ARBA" id="ARBA00004571"/>
    </source>
</evidence>
<comment type="similarity">
    <text evidence="8">Belongs to the TonB-dependent receptor family.</text>
</comment>
<protein>
    <submittedName>
        <fullName evidence="11">Outer membrane receptor protein involved in Fe transport</fullName>
    </submittedName>
</protein>
<evidence type="ECO:0000256" key="3">
    <source>
        <dbReference type="ARBA" id="ARBA00022452"/>
    </source>
</evidence>
<evidence type="ECO:0000256" key="2">
    <source>
        <dbReference type="ARBA" id="ARBA00022448"/>
    </source>
</evidence>
<keyword evidence="12" id="KW-1185">Reference proteome</keyword>
<keyword evidence="6 8" id="KW-0472">Membrane</keyword>
<evidence type="ECO:0000256" key="4">
    <source>
        <dbReference type="ARBA" id="ARBA00022692"/>
    </source>
</evidence>
<keyword evidence="4 8" id="KW-0812">Transmembrane</keyword>
<dbReference type="Proteomes" id="UP000541583">
    <property type="component" value="Unassembled WGS sequence"/>
</dbReference>
<keyword evidence="7 8" id="KW-0998">Cell outer membrane</keyword>
<dbReference type="InterPro" id="IPR037066">
    <property type="entry name" value="Plug_dom_sf"/>
</dbReference>
<evidence type="ECO:0000256" key="6">
    <source>
        <dbReference type="ARBA" id="ARBA00023136"/>
    </source>
</evidence>
<evidence type="ECO:0000256" key="8">
    <source>
        <dbReference type="PROSITE-ProRule" id="PRU01360"/>
    </source>
</evidence>
<dbReference type="InterPro" id="IPR036942">
    <property type="entry name" value="Beta-barrel_TonB_sf"/>
</dbReference>
<dbReference type="InterPro" id="IPR041700">
    <property type="entry name" value="OMP_b-brl_3"/>
</dbReference>
<evidence type="ECO:0000313" key="12">
    <source>
        <dbReference type="Proteomes" id="UP000541583"/>
    </source>
</evidence>
<feature type="chain" id="PRO_5046068324" evidence="9">
    <location>
        <begin position="20"/>
        <end position="790"/>
    </location>
</feature>
<evidence type="ECO:0000256" key="7">
    <source>
        <dbReference type="ARBA" id="ARBA00023237"/>
    </source>
</evidence>
<evidence type="ECO:0000259" key="10">
    <source>
        <dbReference type="Pfam" id="PF14905"/>
    </source>
</evidence>
<dbReference type="Gene3D" id="2.170.130.10">
    <property type="entry name" value="TonB-dependent receptor, plug domain"/>
    <property type="match status" value="1"/>
</dbReference>
<feature type="signal peptide" evidence="9">
    <location>
        <begin position="1"/>
        <end position="19"/>
    </location>
</feature>
<dbReference type="InterPro" id="IPR008969">
    <property type="entry name" value="CarboxyPept-like_regulatory"/>
</dbReference>
<dbReference type="RefSeq" id="WP_076369959.1">
    <property type="nucleotide sequence ID" value="NZ_FTMG01000001.1"/>
</dbReference>
<name>A0ABR6PEG2_9SPHI</name>
<accession>A0ABR6PEG2</accession>
<dbReference type="Pfam" id="PF14905">
    <property type="entry name" value="OMP_b-brl_3"/>
    <property type="match status" value="1"/>
</dbReference>
<feature type="domain" description="Outer membrane protein beta-barrel" evidence="10">
    <location>
        <begin position="372"/>
        <end position="767"/>
    </location>
</feature>